<dbReference type="GO" id="GO:0016491">
    <property type="term" value="F:oxidoreductase activity"/>
    <property type="evidence" value="ECO:0007669"/>
    <property type="project" value="UniProtKB-KW"/>
</dbReference>
<organism evidence="4 5">
    <name type="scientific">Septoria linicola</name>
    <dbReference type="NCBI Taxonomy" id="215465"/>
    <lineage>
        <taxon>Eukaryota</taxon>
        <taxon>Fungi</taxon>
        <taxon>Dikarya</taxon>
        <taxon>Ascomycota</taxon>
        <taxon>Pezizomycotina</taxon>
        <taxon>Dothideomycetes</taxon>
        <taxon>Dothideomycetidae</taxon>
        <taxon>Mycosphaerellales</taxon>
        <taxon>Mycosphaerellaceae</taxon>
        <taxon>Septoria</taxon>
    </lineage>
</organism>
<dbReference type="Proteomes" id="UP001056384">
    <property type="component" value="Chromosome 3"/>
</dbReference>
<evidence type="ECO:0000256" key="2">
    <source>
        <dbReference type="ARBA" id="ARBA00023604"/>
    </source>
</evidence>
<evidence type="ECO:0000313" key="5">
    <source>
        <dbReference type="Proteomes" id="UP001056384"/>
    </source>
</evidence>
<feature type="region of interest" description="Disordered" evidence="3">
    <location>
        <begin position="207"/>
        <end position="227"/>
    </location>
</feature>
<dbReference type="OrthoDB" id="412788at2759"/>
<dbReference type="NCBIfam" id="NF041278">
    <property type="entry name" value="CmcJ_NvfI_EfuI"/>
    <property type="match status" value="1"/>
</dbReference>
<dbReference type="AlphaFoldDB" id="A0A9Q9EHY8"/>
<dbReference type="PANTHER" id="PTHR34598">
    <property type="entry name" value="BLL6449 PROTEIN"/>
    <property type="match status" value="1"/>
</dbReference>
<feature type="compositionally biased region" description="Basic and acidic residues" evidence="3">
    <location>
        <begin position="209"/>
        <end position="227"/>
    </location>
</feature>
<sequence length="317" mass="36627">MAATTSGIVTTTLNYFLPPEQGGDREYHAGTVGEKRRKYSPAEVHVKDIRGQEDYFTLDKHGFQLVKREFTEKTFNDEERIKEEYYQEVAQLIKDVTDASKVLVGSHVVRRRSWKSAFEAEKDLPDDARSVAPSNARFVHCDQSYDGARARIAELHPEEADKLDKCRWAIINVWKPFDHRVTRDGLCFADAFSIRDDELRPISIHFPKRRDSVQESGDDKKLEPPKQPDYYARDVYRIHGTIEAWQCAPPSNPDQHKWYYASEMNPNEALLLKIADSKRTVANKLMHTSFTGENDHGPERHSLEARCTVFWEDQPAE</sequence>
<evidence type="ECO:0000256" key="3">
    <source>
        <dbReference type="SAM" id="MobiDB-lite"/>
    </source>
</evidence>
<comment type="similarity">
    <text evidence="2">Belongs to the asaB hydroxylase/desaturase family.</text>
</comment>
<evidence type="ECO:0000313" key="4">
    <source>
        <dbReference type="EMBL" id="USW50519.1"/>
    </source>
</evidence>
<evidence type="ECO:0000256" key="1">
    <source>
        <dbReference type="ARBA" id="ARBA00023002"/>
    </source>
</evidence>
<reference evidence="4" key="1">
    <citation type="submission" date="2022-06" db="EMBL/GenBank/DDBJ databases">
        <title>Complete genome sequences of two strains of the flax pathogen Septoria linicola.</title>
        <authorList>
            <person name="Lapalu N."/>
            <person name="Simon A."/>
            <person name="Demenou B."/>
            <person name="Paumier D."/>
            <person name="Guillot M.-P."/>
            <person name="Gout L."/>
            <person name="Valade R."/>
        </authorList>
    </citation>
    <scope>NUCLEOTIDE SEQUENCE</scope>
    <source>
        <strain evidence="4">SE15195</strain>
    </source>
</reference>
<dbReference type="PANTHER" id="PTHR34598:SF3">
    <property type="entry name" value="OXIDOREDUCTASE AN1597"/>
    <property type="match status" value="1"/>
</dbReference>
<protein>
    <submittedName>
        <fullName evidence="4">Hydroxylase/desaturase AsaB</fullName>
    </submittedName>
</protein>
<keyword evidence="5" id="KW-1185">Reference proteome</keyword>
<dbReference type="InterPro" id="IPR044053">
    <property type="entry name" value="AsaB-like"/>
</dbReference>
<proteinExistence type="inferred from homology"/>
<gene>
    <name evidence="4" type="ORF">Slin15195_G038380</name>
</gene>
<name>A0A9Q9EHY8_9PEZI</name>
<dbReference type="EMBL" id="CP099420">
    <property type="protein sequence ID" value="USW50519.1"/>
    <property type="molecule type" value="Genomic_DNA"/>
</dbReference>
<accession>A0A9Q9EHY8</accession>
<keyword evidence="1" id="KW-0560">Oxidoreductase</keyword>